<proteinExistence type="predicted"/>
<gene>
    <name evidence="1" type="ORF">BTMF_LOCUS2780</name>
</gene>
<accession>A0A0R3QAV0</accession>
<reference evidence="3" key="1">
    <citation type="submission" date="2017-02" db="UniProtKB">
        <authorList>
            <consortium name="WormBaseParasite"/>
        </authorList>
    </citation>
    <scope>IDENTIFICATION</scope>
</reference>
<name>A0A0R3QAV0_9BILA</name>
<dbReference type="WBParaSite" id="BTMF_0000347101-mRNA-1">
    <property type="protein sequence ID" value="BTMF_0000347101-mRNA-1"/>
    <property type="gene ID" value="BTMF_0000347101"/>
</dbReference>
<dbReference type="EMBL" id="UZAG01002368">
    <property type="protein sequence ID" value="VDO13318.1"/>
    <property type="molecule type" value="Genomic_DNA"/>
</dbReference>
<evidence type="ECO:0000313" key="1">
    <source>
        <dbReference type="EMBL" id="VDO13318.1"/>
    </source>
</evidence>
<dbReference type="Proteomes" id="UP000280834">
    <property type="component" value="Unassembled WGS sequence"/>
</dbReference>
<reference evidence="1 2" key="2">
    <citation type="submission" date="2018-11" db="EMBL/GenBank/DDBJ databases">
        <authorList>
            <consortium name="Pathogen Informatics"/>
        </authorList>
    </citation>
    <scope>NUCLEOTIDE SEQUENCE [LARGE SCALE GENOMIC DNA]</scope>
</reference>
<sequence>MCNLIASVSFKHYNRSSAKSLHTSTCAITNSLICSSTESKSRSIAIPQSRCLQN</sequence>
<dbReference type="AlphaFoldDB" id="A0A0R3QAV0"/>
<keyword evidence="2" id="KW-1185">Reference proteome</keyword>
<organism evidence="3">
    <name type="scientific">Brugia timori</name>
    <dbReference type="NCBI Taxonomy" id="42155"/>
    <lineage>
        <taxon>Eukaryota</taxon>
        <taxon>Metazoa</taxon>
        <taxon>Ecdysozoa</taxon>
        <taxon>Nematoda</taxon>
        <taxon>Chromadorea</taxon>
        <taxon>Rhabditida</taxon>
        <taxon>Spirurina</taxon>
        <taxon>Spiruromorpha</taxon>
        <taxon>Filarioidea</taxon>
        <taxon>Onchocercidae</taxon>
        <taxon>Brugia</taxon>
    </lineage>
</organism>
<evidence type="ECO:0000313" key="2">
    <source>
        <dbReference type="Proteomes" id="UP000280834"/>
    </source>
</evidence>
<evidence type="ECO:0000313" key="3">
    <source>
        <dbReference type="WBParaSite" id="BTMF_0000347101-mRNA-1"/>
    </source>
</evidence>
<protein>
    <submittedName>
        <fullName evidence="1 3">Uncharacterized protein</fullName>
    </submittedName>
</protein>